<evidence type="ECO:0008006" key="4">
    <source>
        <dbReference type="Google" id="ProtNLM"/>
    </source>
</evidence>
<sequence>MKYTFIAILLSCLAFGQNAELIFPSQKQFINKKLAFYTLEDANGNSVFTKNDGLNGDITMLFASDYDNQKRSTRNWSAHSNVGYSVGEKVYKDNQVLTFYFVGDTAIVYDFDRKTLQKINSKEDFLKMPGIKNLERGKKIHTSTEILDDRKNVLQTIYLSENGDTTQVNISRYNAQGKEIFFHLGDCGSEDWVWDIYTSFNDHGDETQSVRLQMVNGIRDTTELRTNSYNSKYQLVSTTDYWQKKFSSKTEYFYDQNDLLIRELLYQPDEKKRSAETTYKYDKAGKLLKKIVVDYHYSEKGTKEIFVTKESP</sequence>
<reference evidence="2 3" key="1">
    <citation type="submission" date="2016-10" db="EMBL/GenBank/DDBJ databases">
        <authorList>
            <person name="de Groot N.N."/>
        </authorList>
    </citation>
    <scope>NUCLEOTIDE SEQUENCE [LARGE SCALE GENOMIC DNA]</scope>
    <source>
        <strain evidence="2 3">CGMCC 1.10076</strain>
    </source>
</reference>
<protein>
    <recommendedName>
        <fullName evidence="4">YD repeat-containing protein</fullName>
    </recommendedName>
</protein>
<evidence type="ECO:0000256" key="1">
    <source>
        <dbReference type="SAM" id="SignalP"/>
    </source>
</evidence>
<name>A0A1G8YKD0_9FLAO</name>
<dbReference type="AlphaFoldDB" id="A0A1G8YKD0"/>
<dbReference type="STRING" id="1128970.SAMN04487935_2358"/>
<keyword evidence="3" id="KW-1185">Reference proteome</keyword>
<evidence type="ECO:0000313" key="3">
    <source>
        <dbReference type="Proteomes" id="UP000199580"/>
    </source>
</evidence>
<feature type="signal peptide" evidence="1">
    <location>
        <begin position="1"/>
        <end position="19"/>
    </location>
</feature>
<dbReference type="Proteomes" id="UP000199580">
    <property type="component" value="Unassembled WGS sequence"/>
</dbReference>
<evidence type="ECO:0000313" key="2">
    <source>
        <dbReference type="EMBL" id="SDK02904.1"/>
    </source>
</evidence>
<proteinExistence type="predicted"/>
<accession>A0A1G8YKD0</accession>
<feature type="chain" id="PRO_5011793079" description="YD repeat-containing protein" evidence="1">
    <location>
        <begin position="20"/>
        <end position="312"/>
    </location>
</feature>
<dbReference type="RefSeq" id="WP_091395586.1">
    <property type="nucleotide sequence ID" value="NZ_BKAI01000006.1"/>
</dbReference>
<keyword evidence="1" id="KW-0732">Signal</keyword>
<dbReference type="EMBL" id="FNEZ01000003">
    <property type="protein sequence ID" value="SDK02904.1"/>
    <property type="molecule type" value="Genomic_DNA"/>
</dbReference>
<gene>
    <name evidence="2" type="ORF">SAMN04487935_2358</name>
</gene>
<organism evidence="2 3">
    <name type="scientific">Flavobacterium noncentrifugens</name>
    <dbReference type="NCBI Taxonomy" id="1128970"/>
    <lineage>
        <taxon>Bacteria</taxon>
        <taxon>Pseudomonadati</taxon>
        <taxon>Bacteroidota</taxon>
        <taxon>Flavobacteriia</taxon>
        <taxon>Flavobacteriales</taxon>
        <taxon>Flavobacteriaceae</taxon>
        <taxon>Flavobacterium</taxon>
    </lineage>
</organism>